<evidence type="ECO:0000256" key="5">
    <source>
        <dbReference type="ARBA" id="ARBA00022821"/>
    </source>
</evidence>
<evidence type="ECO:0000256" key="3">
    <source>
        <dbReference type="ARBA" id="ARBA00022737"/>
    </source>
</evidence>
<accession>A0AAV8BT52</accession>
<dbReference type="GO" id="GO:0000166">
    <property type="term" value="F:nucleotide binding"/>
    <property type="evidence" value="ECO:0007669"/>
    <property type="project" value="UniProtKB-KW"/>
</dbReference>
<evidence type="ECO:0000256" key="2">
    <source>
        <dbReference type="ARBA" id="ARBA00022614"/>
    </source>
</evidence>
<comment type="caution">
    <text evidence="7">The sequence shown here is derived from an EMBL/GenBank/DDBJ whole genome shotgun (WGS) entry which is preliminary data.</text>
</comment>
<dbReference type="Pfam" id="PF18052">
    <property type="entry name" value="Rx_N"/>
    <property type="match status" value="1"/>
</dbReference>
<name>A0AAV8BT52_9POAL</name>
<dbReference type="GO" id="GO:0006952">
    <property type="term" value="P:defense response"/>
    <property type="evidence" value="ECO:0007669"/>
    <property type="project" value="UniProtKB-KW"/>
</dbReference>
<sequence>MASLLTPLISFAVNKAGDALIEKFCRTHGMKKNHKKLHRQLLAVQAVIESAEGRSNEPHVREWLKELRAIAYEAIDALDDFEYETLSREALCQNPSTSRINKDFDDF</sequence>
<keyword evidence="5" id="KW-0611">Plant defense</keyword>
<evidence type="ECO:0000256" key="1">
    <source>
        <dbReference type="ARBA" id="ARBA00008894"/>
    </source>
</evidence>
<protein>
    <submittedName>
        <fullName evidence="7">NBS-LRR-like resistance protein</fullName>
    </submittedName>
</protein>
<evidence type="ECO:0000256" key="4">
    <source>
        <dbReference type="ARBA" id="ARBA00022741"/>
    </source>
</evidence>
<dbReference type="InterPro" id="IPR041118">
    <property type="entry name" value="Rx_N"/>
</dbReference>
<gene>
    <name evidence="7" type="ORF">LUZ62_079862</name>
</gene>
<dbReference type="AlphaFoldDB" id="A0AAV8BT52"/>
<proteinExistence type="inferred from homology"/>
<dbReference type="Proteomes" id="UP001140206">
    <property type="component" value="Chromosome 5"/>
</dbReference>
<dbReference type="Gene3D" id="1.20.5.4130">
    <property type="match status" value="1"/>
</dbReference>
<keyword evidence="3" id="KW-0677">Repeat</keyword>
<evidence type="ECO:0000259" key="6">
    <source>
        <dbReference type="Pfam" id="PF18052"/>
    </source>
</evidence>
<evidence type="ECO:0000313" key="8">
    <source>
        <dbReference type="Proteomes" id="UP001140206"/>
    </source>
</evidence>
<organism evidence="7 8">
    <name type="scientific">Rhynchospora pubera</name>
    <dbReference type="NCBI Taxonomy" id="906938"/>
    <lineage>
        <taxon>Eukaryota</taxon>
        <taxon>Viridiplantae</taxon>
        <taxon>Streptophyta</taxon>
        <taxon>Embryophyta</taxon>
        <taxon>Tracheophyta</taxon>
        <taxon>Spermatophyta</taxon>
        <taxon>Magnoliopsida</taxon>
        <taxon>Liliopsida</taxon>
        <taxon>Poales</taxon>
        <taxon>Cyperaceae</taxon>
        <taxon>Cyperoideae</taxon>
        <taxon>Rhynchosporeae</taxon>
        <taxon>Rhynchospora</taxon>
    </lineage>
</organism>
<keyword evidence="4" id="KW-0547">Nucleotide-binding</keyword>
<feature type="domain" description="Disease resistance N-terminal" evidence="6">
    <location>
        <begin position="9"/>
        <end position="93"/>
    </location>
</feature>
<reference evidence="7" key="1">
    <citation type="submission" date="2022-08" db="EMBL/GenBank/DDBJ databases">
        <authorList>
            <person name="Marques A."/>
        </authorList>
    </citation>
    <scope>NUCLEOTIDE SEQUENCE</scope>
    <source>
        <strain evidence="7">RhyPub2mFocal</strain>
        <tissue evidence="7">Leaves</tissue>
    </source>
</reference>
<keyword evidence="8" id="KW-1185">Reference proteome</keyword>
<keyword evidence="2" id="KW-0433">Leucine-rich repeat</keyword>
<comment type="similarity">
    <text evidence="1">Belongs to the disease resistance NB-LRR family.</text>
</comment>
<dbReference type="EMBL" id="JAMFTS010000005">
    <property type="protein sequence ID" value="KAJ4745457.1"/>
    <property type="molecule type" value="Genomic_DNA"/>
</dbReference>
<evidence type="ECO:0000313" key="7">
    <source>
        <dbReference type="EMBL" id="KAJ4745457.1"/>
    </source>
</evidence>